<dbReference type="AlphaFoldDB" id="A0A381TN95"/>
<accession>A0A381TN95</accession>
<protein>
    <submittedName>
        <fullName evidence="1">Uncharacterized protein</fullName>
    </submittedName>
</protein>
<reference evidence="1" key="1">
    <citation type="submission" date="2018-05" db="EMBL/GenBank/DDBJ databases">
        <authorList>
            <person name="Lanie J.A."/>
            <person name="Ng W.-L."/>
            <person name="Kazmierczak K.M."/>
            <person name="Andrzejewski T.M."/>
            <person name="Davidsen T.M."/>
            <person name="Wayne K.J."/>
            <person name="Tettelin H."/>
            <person name="Glass J.I."/>
            <person name="Rusch D."/>
            <person name="Podicherti R."/>
            <person name="Tsui H.-C.T."/>
            <person name="Winkler M.E."/>
        </authorList>
    </citation>
    <scope>NUCLEOTIDE SEQUENCE</scope>
</reference>
<name>A0A381TN95_9ZZZZ</name>
<dbReference type="EMBL" id="UINC01004883">
    <property type="protein sequence ID" value="SVA17542.1"/>
    <property type="molecule type" value="Genomic_DNA"/>
</dbReference>
<sequence>MSAHFVDHYEMSVHKLLPIGEKFMLGEKVGSLQATTTIKTLSAEDSRPVFEVSAQGAGKLGDGDVTIMATYTANVLADGSLYGECPNAGVIMAQDGIGTFRATGAGAFTADGGSTFRGVTYVQSAAPSLAGLNGKALVYDWDVDASGNATYELWEWN</sequence>
<evidence type="ECO:0000313" key="1">
    <source>
        <dbReference type="EMBL" id="SVA17542.1"/>
    </source>
</evidence>
<gene>
    <name evidence="1" type="ORF">METZ01_LOCUS70396</name>
</gene>
<proteinExistence type="predicted"/>
<organism evidence="1">
    <name type="scientific">marine metagenome</name>
    <dbReference type="NCBI Taxonomy" id="408172"/>
    <lineage>
        <taxon>unclassified sequences</taxon>
        <taxon>metagenomes</taxon>
        <taxon>ecological metagenomes</taxon>
    </lineage>
</organism>